<dbReference type="AlphaFoldDB" id="A0A832Q7H1"/>
<sequence>MQVLTVLGTIVGIFVLQFFESFFLALLGFRLSFVLFLAWYKRIDWKKLLPVVVVVSVAFDVTMNYRLGTNLALFVLPAFLLWLSSKIFSLESIVGLHVTNFFSSFLFYILNYILPDFLERGVFGFLDWKMVLICVVKALATTVLLWLLEVLLKGWRGRGNASQIRLK</sequence>
<accession>A0A832Q7H1</accession>
<name>A0A832Q7H1_9BACT</name>
<proteinExistence type="predicted"/>
<reference evidence="2 3" key="1">
    <citation type="journal article" date="2020" name="Biotechnol. Biofuels">
        <title>New insights from the biogas microbiome by comprehensive genome-resolved metagenomics of nearly 1600 species originating from multiple anaerobic digesters.</title>
        <authorList>
            <person name="Campanaro S."/>
            <person name="Treu L."/>
            <person name="Rodriguez-R L.M."/>
            <person name="Kovalovszki A."/>
            <person name="Ziels R.M."/>
            <person name="Maus I."/>
            <person name="Zhu X."/>
            <person name="Kougias P.G."/>
            <person name="Basile A."/>
            <person name="Luo G."/>
            <person name="Schluter A."/>
            <person name="Konstantinidis K.T."/>
            <person name="Angelidaki I."/>
        </authorList>
    </citation>
    <scope>NUCLEOTIDE SEQUENCE [LARGE SCALE GENOMIC DNA]</scope>
    <source>
        <strain evidence="2">AS05jafATM_89</strain>
    </source>
</reference>
<keyword evidence="1" id="KW-0472">Membrane</keyword>
<feature type="transmembrane region" description="Helical" evidence="1">
    <location>
        <begin position="71"/>
        <end position="88"/>
    </location>
</feature>
<gene>
    <name evidence="2" type="ORF">GX533_00625</name>
</gene>
<feature type="transmembrane region" description="Helical" evidence="1">
    <location>
        <begin position="95"/>
        <end position="114"/>
    </location>
</feature>
<feature type="transmembrane region" description="Helical" evidence="1">
    <location>
        <begin position="6"/>
        <end position="36"/>
    </location>
</feature>
<dbReference type="EMBL" id="DUTP01000001">
    <property type="protein sequence ID" value="HHX99179.1"/>
    <property type="molecule type" value="Genomic_DNA"/>
</dbReference>
<comment type="caution">
    <text evidence="2">The sequence shown here is derived from an EMBL/GenBank/DDBJ whole genome shotgun (WGS) entry which is preliminary data.</text>
</comment>
<evidence type="ECO:0000313" key="3">
    <source>
        <dbReference type="Proteomes" id="UP000576550"/>
    </source>
</evidence>
<feature type="transmembrane region" description="Helical" evidence="1">
    <location>
        <begin position="126"/>
        <end position="148"/>
    </location>
</feature>
<evidence type="ECO:0000256" key="1">
    <source>
        <dbReference type="SAM" id="Phobius"/>
    </source>
</evidence>
<organism evidence="2 3">
    <name type="scientific">Candidatus Dojkabacteria bacterium</name>
    <dbReference type="NCBI Taxonomy" id="2099670"/>
    <lineage>
        <taxon>Bacteria</taxon>
        <taxon>Candidatus Dojkabacteria</taxon>
    </lineage>
</organism>
<keyword evidence="1" id="KW-0812">Transmembrane</keyword>
<evidence type="ECO:0008006" key="4">
    <source>
        <dbReference type="Google" id="ProtNLM"/>
    </source>
</evidence>
<evidence type="ECO:0000313" key="2">
    <source>
        <dbReference type="EMBL" id="HHX99179.1"/>
    </source>
</evidence>
<keyword evidence="1" id="KW-1133">Transmembrane helix</keyword>
<protein>
    <recommendedName>
        <fullName evidence="4">Rod shape-determining protein MreD</fullName>
    </recommendedName>
</protein>
<dbReference type="Proteomes" id="UP000576550">
    <property type="component" value="Unassembled WGS sequence"/>
</dbReference>